<keyword evidence="2" id="KW-1185">Reference proteome</keyword>
<evidence type="ECO:0000313" key="1">
    <source>
        <dbReference type="EMBL" id="ANA86345.1"/>
    </source>
</evidence>
<accession>A0A160DEQ2</accession>
<evidence type="ECO:0000313" key="2">
    <source>
        <dbReference type="Proteomes" id="UP000204609"/>
    </source>
</evidence>
<reference evidence="2" key="1">
    <citation type="submission" date="2016-03" db="EMBL/GenBank/DDBJ databases">
        <authorList>
            <person name="Ploux O."/>
        </authorList>
    </citation>
    <scope>NUCLEOTIDE SEQUENCE [LARGE SCALE GENOMIC DNA]</scope>
</reference>
<dbReference type="RefSeq" id="YP_009274427.1">
    <property type="nucleotide sequence ID" value="NC_030917.1"/>
</dbReference>
<protein>
    <submittedName>
        <fullName evidence="1">Uncharacterized protein</fullName>
    </submittedName>
</protein>
<dbReference type="KEGG" id="vg:28800464"/>
<dbReference type="GeneID" id="28800464"/>
<dbReference type="Proteomes" id="UP000204609">
    <property type="component" value="Segment"/>
</dbReference>
<dbReference type="EMBL" id="KU998245">
    <property type="protein sequence ID" value="ANA86345.1"/>
    <property type="molecule type" value="Genomic_DNA"/>
</dbReference>
<organism evidence="1 2">
    <name type="scientific">Gordonia phage OneUp</name>
    <dbReference type="NCBI Taxonomy" id="1838074"/>
    <lineage>
        <taxon>Viruses</taxon>
        <taxon>Duplodnaviria</taxon>
        <taxon>Heunggongvirae</taxon>
        <taxon>Uroviricota</taxon>
        <taxon>Caudoviricetes</taxon>
        <taxon>Oneupvirus</taxon>
        <taxon>Oneupvirus oneup</taxon>
    </lineage>
</organism>
<name>A0A160DEQ2_9CAUD</name>
<sequence length="103" mass="11780">MSIDEVRVAAVIGHYTIAINRGDIHGVRKGMIYGTSPRKPEPVYDPDDGELLGYVRMDDEYKVFVTELHDRWAECQLWPSCASLPDLTRVRYGDHLYRLPESG</sequence>
<gene>
    <name evidence="1" type="primary">2</name>
    <name evidence="1" type="ORF">PBI_ONEUP_2</name>
</gene>
<proteinExistence type="predicted"/>